<dbReference type="Pfam" id="PF25000">
    <property type="entry name" value="DUF7779"/>
    <property type="match status" value="1"/>
</dbReference>
<reference evidence="4 5" key="1">
    <citation type="journal article" date="2024" name="J Genomics">
        <title>Draft genome sequencing and assembly of Favolaschia claudopus CIRM-BRFM 2984 isolated from oak limbs.</title>
        <authorList>
            <person name="Navarro D."/>
            <person name="Drula E."/>
            <person name="Chaduli D."/>
            <person name="Cazenave R."/>
            <person name="Ahrendt S."/>
            <person name="Wang J."/>
            <person name="Lipzen A."/>
            <person name="Daum C."/>
            <person name="Barry K."/>
            <person name="Grigoriev I.V."/>
            <person name="Favel A."/>
            <person name="Rosso M.N."/>
            <person name="Martin F."/>
        </authorList>
    </citation>
    <scope>NUCLEOTIDE SEQUENCE [LARGE SCALE GENOMIC DNA]</scope>
    <source>
        <strain evidence="4 5">CIRM-BRFM 2984</strain>
    </source>
</reference>
<dbReference type="Pfam" id="PF00931">
    <property type="entry name" value="NB-ARC"/>
    <property type="match status" value="1"/>
</dbReference>
<dbReference type="SUPFAM" id="SSF48452">
    <property type="entry name" value="TPR-like"/>
    <property type="match status" value="2"/>
</dbReference>
<gene>
    <name evidence="4" type="ORF">R3P38DRAFT_2936623</name>
</gene>
<evidence type="ECO:0000259" key="3">
    <source>
        <dbReference type="Pfam" id="PF25000"/>
    </source>
</evidence>
<dbReference type="InterPro" id="IPR056681">
    <property type="entry name" value="DUF7779"/>
</dbReference>
<dbReference type="EMBL" id="JAWWNJ010000028">
    <property type="protein sequence ID" value="KAK7028453.1"/>
    <property type="molecule type" value="Genomic_DNA"/>
</dbReference>
<sequence>MTEPEMLSSTNITVTGPKGGPGGKGGLTGGHGGTAEGHQFTLADASISNFTVNTGLQVAPQLASANTSKPKQQRKLCPLPEPFFVGRQQVLNEMNECFNKHRGSRCVLVLHGLGGSGKSQLAFKFVHKARKRFSDIFYVDASNEQTIQDDLNALGAVASADTYETGLRWLAHKQDEWLLLFDNANDTKVDIAKFFPNCSFGNILITTRNQEVCTLGTGIKIGDMDIEDAKQLLLNCAGDKAGVKDKEELATAIVKELHCFTLAVKHAGSYIHTRSTLNSYLPLFRTSHDRLLREKQIQGQSHYDLSVYTTWDLSFSKLSLAAKTFLQICSQLHYEGITEEIFQRASIGQEELKDSKVQHQVTGLLCLLGKQDKSWDTLIFNDVMQELQSYSLITYDHQDDSYRIHPLVQLWSNASINELETLQQSVLAIVGLSIPLGIGAEDYIYRHKLLHHISDIAQQFDITPSNMDLGVISRITIVLAEEGRLQHAEKLEFAVWEAQKQQLGDCDALQTATILAGIYCQQGRLSEAEALQKEALDSITTLMQKEGPQFLSSMEQLAEIYRKQSRWKDAEDLYITVLETRKSHLGDGNLLQILSSMSALAATYMKQCRWKDAENLETQVLSLLEQFHGELHPDTLRSKANVAKIYWNQDRLEDAEAFDAAVLKIREERLGAEHLDTVKSKASLALTYWKQNRLDEAKTLQTAVVKARKCLLGEDHPDTLKSIRHLEKTLRSRKYDDEGHNKDSKK</sequence>
<organism evidence="4 5">
    <name type="scientific">Favolaschia claudopus</name>
    <dbReference type="NCBI Taxonomy" id="2862362"/>
    <lineage>
        <taxon>Eukaryota</taxon>
        <taxon>Fungi</taxon>
        <taxon>Dikarya</taxon>
        <taxon>Basidiomycota</taxon>
        <taxon>Agaricomycotina</taxon>
        <taxon>Agaricomycetes</taxon>
        <taxon>Agaricomycetidae</taxon>
        <taxon>Agaricales</taxon>
        <taxon>Marasmiineae</taxon>
        <taxon>Mycenaceae</taxon>
        <taxon>Favolaschia</taxon>
    </lineage>
</organism>
<dbReference type="InterPro" id="IPR027417">
    <property type="entry name" value="P-loop_NTPase"/>
</dbReference>
<evidence type="ECO:0000259" key="2">
    <source>
        <dbReference type="Pfam" id="PF00931"/>
    </source>
</evidence>
<keyword evidence="5" id="KW-1185">Reference proteome</keyword>
<dbReference type="GO" id="GO:0043531">
    <property type="term" value="F:ADP binding"/>
    <property type="evidence" value="ECO:0007669"/>
    <property type="project" value="InterPro"/>
</dbReference>
<evidence type="ECO:0000256" key="1">
    <source>
        <dbReference type="SAM" id="MobiDB-lite"/>
    </source>
</evidence>
<comment type="caution">
    <text evidence="4">The sequence shown here is derived from an EMBL/GenBank/DDBJ whole genome shotgun (WGS) entry which is preliminary data.</text>
</comment>
<accession>A0AAW0BPZ5</accession>
<dbReference type="PANTHER" id="PTHR46082">
    <property type="entry name" value="ATP/GTP-BINDING PROTEIN-RELATED"/>
    <property type="match status" value="1"/>
</dbReference>
<dbReference type="Pfam" id="PF13374">
    <property type="entry name" value="TPR_10"/>
    <property type="match status" value="1"/>
</dbReference>
<name>A0AAW0BPZ5_9AGAR</name>
<dbReference type="InterPro" id="IPR053137">
    <property type="entry name" value="NLR-like"/>
</dbReference>
<feature type="compositionally biased region" description="Gly residues" evidence="1">
    <location>
        <begin position="17"/>
        <end position="35"/>
    </location>
</feature>
<dbReference type="InterPro" id="IPR011990">
    <property type="entry name" value="TPR-like_helical_dom_sf"/>
</dbReference>
<protein>
    <submittedName>
        <fullName evidence="4">FabD/lysophospholipase-like protein</fullName>
    </submittedName>
</protein>
<feature type="domain" description="NB-ARC" evidence="2">
    <location>
        <begin position="90"/>
        <end position="218"/>
    </location>
</feature>
<dbReference type="InterPro" id="IPR002182">
    <property type="entry name" value="NB-ARC"/>
</dbReference>
<evidence type="ECO:0000313" key="5">
    <source>
        <dbReference type="Proteomes" id="UP001362999"/>
    </source>
</evidence>
<dbReference type="Gene3D" id="1.25.40.10">
    <property type="entry name" value="Tetratricopeptide repeat domain"/>
    <property type="match status" value="2"/>
</dbReference>
<dbReference type="Gene3D" id="3.40.50.300">
    <property type="entry name" value="P-loop containing nucleotide triphosphate hydrolases"/>
    <property type="match status" value="1"/>
</dbReference>
<dbReference type="PANTHER" id="PTHR46082:SF11">
    <property type="entry name" value="AAA+ ATPASE DOMAIN-CONTAINING PROTEIN-RELATED"/>
    <property type="match status" value="1"/>
</dbReference>
<dbReference type="AlphaFoldDB" id="A0AAW0BPZ5"/>
<dbReference type="SUPFAM" id="SSF52540">
    <property type="entry name" value="P-loop containing nucleoside triphosphate hydrolases"/>
    <property type="match status" value="1"/>
</dbReference>
<dbReference type="Pfam" id="PF13424">
    <property type="entry name" value="TPR_12"/>
    <property type="match status" value="2"/>
</dbReference>
<feature type="domain" description="DUF7779" evidence="3">
    <location>
        <begin position="314"/>
        <end position="417"/>
    </location>
</feature>
<dbReference type="Proteomes" id="UP001362999">
    <property type="component" value="Unassembled WGS sequence"/>
</dbReference>
<proteinExistence type="predicted"/>
<feature type="region of interest" description="Disordered" evidence="1">
    <location>
        <begin position="1"/>
        <end position="35"/>
    </location>
</feature>
<evidence type="ECO:0000313" key="4">
    <source>
        <dbReference type="EMBL" id="KAK7028453.1"/>
    </source>
</evidence>